<evidence type="ECO:0000256" key="5">
    <source>
        <dbReference type="ARBA" id="ARBA00023136"/>
    </source>
</evidence>
<dbReference type="EMBL" id="RXLP01000019">
    <property type="protein sequence ID" value="TCD54344.1"/>
    <property type="molecule type" value="Genomic_DNA"/>
</dbReference>
<evidence type="ECO:0000256" key="3">
    <source>
        <dbReference type="ARBA" id="ARBA00022692"/>
    </source>
</evidence>
<evidence type="ECO:0000313" key="10">
    <source>
        <dbReference type="Proteomes" id="UP000291289"/>
    </source>
</evidence>
<dbReference type="OrthoDB" id="5189646at2"/>
<keyword evidence="4 7" id="KW-1133">Transmembrane helix</keyword>
<evidence type="ECO:0000256" key="8">
    <source>
        <dbReference type="SAM" id="Coils"/>
    </source>
</evidence>
<evidence type="ECO:0000256" key="7">
    <source>
        <dbReference type="HAMAP-Rule" id="MF_00631"/>
    </source>
</evidence>
<dbReference type="Pfam" id="PF06781">
    <property type="entry name" value="CrgA"/>
    <property type="match status" value="1"/>
</dbReference>
<dbReference type="AlphaFoldDB" id="A0A4R0QQ01"/>
<evidence type="ECO:0000313" key="9">
    <source>
        <dbReference type="EMBL" id="TCD54344.1"/>
    </source>
</evidence>
<evidence type="ECO:0000256" key="1">
    <source>
        <dbReference type="ARBA" id="ARBA00022475"/>
    </source>
</evidence>
<keyword evidence="2 7" id="KW-0132">Cell division</keyword>
<keyword evidence="5 7" id="KW-0472">Membrane</keyword>
<organism evidence="9 10">
    <name type="scientific">Alloscardovia theropitheci</name>
    <dbReference type="NCBI Taxonomy" id="2496842"/>
    <lineage>
        <taxon>Bacteria</taxon>
        <taxon>Bacillati</taxon>
        <taxon>Actinomycetota</taxon>
        <taxon>Actinomycetes</taxon>
        <taxon>Bifidobacteriales</taxon>
        <taxon>Bifidobacteriaceae</taxon>
        <taxon>Alloscardovia</taxon>
    </lineage>
</organism>
<feature type="transmembrane region" description="Helical" evidence="7">
    <location>
        <begin position="110"/>
        <end position="132"/>
    </location>
</feature>
<gene>
    <name evidence="7" type="primary">crgA</name>
    <name evidence="9" type="ORF">EJ419_04740</name>
</gene>
<dbReference type="RefSeq" id="WP_131284099.1">
    <property type="nucleotide sequence ID" value="NZ_RXLP01000019.1"/>
</dbReference>
<keyword evidence="10" id="KW-1185">Reference proteome</keyword>
<dbReference type="GO" id="GO:0005886">
    <property type="term" value="C:plasma membrane"/>
    <property type="evidence" value="ECO:0007669"/>
    <property type="project" value="UniProtKB-SubCell"/>
</dbReference>
<comment type="caution">
    <text evidence="9">The sequence shown here is derived from an EMBL/GenBank/DDBJ whole genome shotgun (WGS) entry which is preliminary data.</text>
</comment>
<comment type="similarity">
    <text evidence="7">Belongs to the CrgA family.</text>
</comment>
<feature type="coiled-coil region" evidence="8">
    <location>
        <begin position="8"/>
        <end position="108"/>
    </location>
</feature>
<dbReference type="HAMAP" id="MF_00631">
    <property type="entry name" value="CrgA"/>
    <property type="match status" value="1"/>
</dbReference>
<keyword evidence="1 7" id="KW-1003">Cell membrane</keyword>
<name>A0A4R0QQ01_9BIFI</name>
<reference evidence="9 10" key="1">
    <citation type="submission" date="2018-12" db="EMBL/GenBank/DDBJ databases">
        <title>Alloscrdovia theropitheci sp. nov: a novel taxon from the feces of the bleeding-herat monkey (Theropithecus geleda).</title>
        <authorList>
            <person name="Modesto M."/>
        </authorList>
    </citation>
    <scope>NUCLEOTIDE SEQUENCE [LARGE SCALE GENOMIC DNA]</scope>
    <source>
        <strain evidence="9 10">GLDI4/2</strain>
    </source>
</reference>
<proteinExistence type="inferred from homology"/>
<keyword evidence="3 7" id="KW-0812">Transmembrane</keyword>
<evidence type="ECO:0000256" key="6">
    <source>
        <dbReference type="ARBA" id="ARBA00023306"/>
    </source>
</evidence>
<comment type="function">
    <text evidence="7">Involved in cell division.</text>
</comment>
<accession>A0A4R0QQ01</accession>
<keyword evidence="6 7" id="KW-0131">Cell cycle</keyword>
<dbReference type="GO" id="GO:0051301">
    <property type="term" value="P:cell division"/>
    <property type="evidence" value="ECO:0007669"/>
    <property type="project" value="UniProtKB-UniRule"/>
</dbReference>
<dbReference type="InterPro" id="IPR009619">
    <property type="entry name" value="CrgA"/>
</dbReference>
<keyword evidence="8" id="KW-0175">Coiled coil</keyword>
<comment type="subcellular location">
    <subcellularLocation>
        <location evidence="7">Cell membrane</location>
        <topology evidence="7">Multi-pass membrane protein</topology>
    </subcellularLocation>
</comment>
<feature type="transmembrane region" description="Helical" evidence="7">
    <location>
        <begin position="144"/>
        <end position="163"/>
    </location>
</feature>
<evidence type="ECO:0000256" key="2">
    <source>
        <dbReference type="ARBA" id="ARBA00022618"/>
    </source>
</evidence>
<protein>
    <recommendedName>
        <fullName evidence="7">Cell division protein CrgA</fullName>
    </recommendedName>
</protein>
<sequence>MAENDETRDNSQELIDDVAETVKEAAEETVAEVETAEAETEVAEEVADVEEEVEELTAEALAGQRAAEALKKTLDNPDSLNSSVQAAVKRTEEETRRVEKAVKQTKSNPVWFVPLFSFFLVLGLVWVIVYYIQSGYPIPGIGTWNLLIGFAIMMVGFVLMMFWH</sequence>
<dbReference type="Proteomes" id="UP000291289">
    <property type="component" value="Unassembled WGS sequence"/>
</dbReference>
<evidence type="ECO:0000256" key="4">
    <source>
        <dbReference type="ARBA" id="ARBA00022989"/>
    </source>
</evidence>